<accession>W3WZ17</accession>
<keyword evidence="2" id="KW-0597">Phosphoprotein</keyword>
<dbReference type="InterPro" id="IPR009081">
    <property type="entry name" value="PP-bd_ACP"/>
</dbReference>
<keyword evidence="1" id="KW-0596">Phosphopantetheine</keyword>
<dbReference type="SMART" id="SM00823">
    <property type="entry name" value="PKS_PP"/>
    <property type="match status" value="1"/>
</dbReference>
<dbReference type="GO" id="GO:0031177">
    <property type="term" value="F:phosphopantetheine binding"/>
    <property type="evidence" value="ECO:0007669"/>
    <property type="project" value="InterPro"/>
</dbReference>
<dbReference type="GeneID" id="19273895"/>
<evidence type="ECO:0000256" key="1">
    <source>
        <dbReference type="ARBA" id="ARBA00022450"/>
    </source>
</evidence>
<dbReference type="InParanoid" id="W3WZ17"/>
<dbReference type="GO" id="GO:0006633">
    <property type="term" value="P:fatty acid biosynthetic process"/>
    <property type="evidence" value="ECO:0007669"/>
    <property type="project" value="TreeGrafter"/>
</dbReference>
<dbReference type="KEGG" id="pfy:PFICI_08882"/>
<dbReference type="EMBL" id="KI912114">
    <property type="protein sequence ID" value="ETS79029.1"/>
    <property type="molecule type" value="Genomic_DNA"/>
</dbReference>
<dbReference type="HOGENOM" id="CLU_1448193_0_0_1"/>
<protein>
    <recommendedName>
        <fullName evidence="3">Carrier domain-containing protein</fullName>
    </recommendedName>
</protein>
<dbReference type="SUPFAM" id="SSF47336">
    <property type="entry name" value="ACP-like"/>
    <property type="match status" value="1"/>
</dbReference>
<evidence type="ECO:0000256" key="2">
    <source>
        <dbReference type="ARBA" id="ARBA00022553"/>
    </source>
</evidence>
<gene>
    <name evidence="4" type="ORF">PFICI_08882</name>
</gene>
<evidence type="ECO:0000259" key="3">
    <source>
        <dbReference type="PROSITE" id="PS50075"/>
    </source>
</evidence>
<organism evidence="4 5">
    <name type="scientific">Pestalotiopsis fici (strain W106-1 / CGMCC3.15140)</name>
    <dbReference type="NCBI Taxonomy" id="1229662"/>
    <lineage>
        <taxon>Eukaryota</taxon>
        <taxon>Fungi</taxon>
        <taxon>Dikarya</taxon>
        <taxon>Ascomycota</taxon>
        <taxon>Pezizomycotina</taxon>
        <taxon>Sordariomycetes</taxon>
        <taxon>Xylariomycetidae</taxon>
        <taxon>Amphisphaeriales</taxon>
        <taxon>Sporocadaceae</taxon>
        <taxon>Pestalotiopsis</taxon>
    </lineage>
</organism>
<dbReference type="STRING" id="1229662.W3WZ17"/>
<evidence type="ECO:0000313" key="4">
    <source>
        <dbReference type="EMBL" id="ETS79029.1"/>
    </source>
</evidence>
<dbReference type="Pfam" id="PF00550">
    <property type="entry name" value="PP-binding"/>
    <property type="match status" value="1"/>
</dbReference>
<dbReference type="GO" id="GO:0044550">
    <property type="term" value="P:secondary metabolite biosynthetic process"/>
    <property type="evidence" value="ECO:0007669"/>
    <property type="project" value="TreeGrafter"/>
</dbReference>
<dbReference type="Proteomes" id="UP000030651">
    <property type="component" value="Unassembled WGS sequence"/>
</dbReference>
<dbReference type="Gene3D" id="1.10.1200.10">
    <property type="entry name" value="ACP-like"/>
    <property type="match status" value="1"/>
</dbReference>
<dbReference type="PANTHER" id="PTHR43775">
    <property type="entry name" value="FATTY ACID SYNTHASE"/>
    <property type="match status" value="1"/>
</dbReference>
<dbReference type="PANTHER" id="PTHR43775:SF37">
    <property type="entry name" value="SI:DKEY-61P9.11"/>
    <property type="match status" value="1"/>
</dbReference>
<proteinExistence type="predicted"/>
<dbReference type="PROSITE" id="PS50075">
    <property type="entry name" value="CARRIER"/>
    <property type="match status" value="1"/>
</dbReference>
<reference evidence="5" key="1">
    <citation type="journal article" date="2015" name="BMC Genomics">
        <title>Genomic and transcriptomic analysis of the endophytic fungus Pestalotiopsis fici reveals its lifestyle and high potential for synthesis of natural products.</title>
        <authorList>
            <person name="Wang X."/>
            <person name="Zhang X."/>
            <person name="Liu L."/>
            <person name="Xiang M."/>
            <person name="Wang W."/>
            <person name="Sun X."/>
            <person name="Che Y."/>
            <person name="Guo L."/>
            <person name="Liu G."/>
            <person name="Guo L."/>
            <person name="Wang C."/>
            <person name="Yin W.B."/>
            <person name="Stadler M."/>
            <person name="Zhang X."/>
            <person name="Liu X."/>
        </authorList>
    </citation>
    <scope>NUCLEOTIDE SEQUENCE [LARGE SCALE GENOMIC DNA]</scope>
    <source>
        <strain evidence="5">W106-1 / CGMCC3.15140</strain>
    </source>
</reference>
<dbReference type="InterPro" id="IPR020806">
    <property type="entry name" value="PKS_PP-bd"/>
</dbReference>
<sequence>MRSRDTAPKAATAPPFRSTWAGCATMTAAGRQRRTSIPSRQLTYWHCLTIIATQRTRLYAGFDVAQASLVGGTSPTSSSDDAAQRFLQAGSAAERAEVVAGALQEKLARALGVEIDEIDVGKGLADYGVDSLMAVELRNWIRRDFGVSVAVFEIMDGKAVIRDIGASVEAKAERVDQCAQAHPSVPT</sequence>
<dbReference type="InterPro" id="IPR006162">
    <property type="entry name" value="Ppantetheine_attach_site"/>
</dbReference>
<dbReference type="GO" id="GO:0004312">
    <property type="term" value="F:fatty acid synthase activity"/>
    <property type="evidence" value="ECO:0007669"/>
    <property type="project" value="TreeGrafter"/>
</dbReference>
<dbReference type="InterPro" id="IPR036736">
    <property type="entry name" value="ACP-like_sf"/>
</dbReference>
<evidence type="ECO:0000313" key="5">
    <source>
        <dbReference type="Proteomes" id="UP000030651"/>
    </source>
</evidence>
<feature type="domain" description="Carrier" evidence="3">
    <location>
        <begin position="94"/>
        <end position="172"/>
    </location>
</feature>
<dbReference type="PROSITE" id="PS00012">
    <property type="entry name" value="PHOSPHOPANTETHEINE"/>
    <property type="match status" value="1"/>
</dbReference>
<dbReference type="InterPro" id="IPR050091">
    <property type="entry name" value="PKS_NRPS_Biosynth_Enz"/>
</dbReference>
<dbReference type="RefSeq" id="XP_007835654.1">
    <property type="nucleotide sequence ID" value="XM_007837463.1"/>
</dbReference>
<name>W3WZ17_PESFW</name>
<dbReference type="OrthoDB" id="329835at2759"/>
<dbReference type="AlphaFoldDB" id="W3WZ17"/>
<keyword evidence="5" id="KW-1185">Reference proteome</keyword>